<evidence type="ECO:0000313" key="2">
    <source>
        <dbReference type="Proteomes" id="UP000440978"/>
    </source>
</evidence>
<reference evidence="1 2" key="1">
    <citation type="submission" date="2019-11" db="EMBL/GenBank/DDBJ databases">
        <title>Terrilactibacillus tamarindus sp. nov. BCM23-1 isolated from bark of Tamarindus indica.</title>
        <authorList>
            <person name="Kingkaew E."/>
            <person name="Tanasupawat S."/>
        </authorList>
    </citation>
    <scope>NUCLEOTIDE SEQUENCE [LARGE SCALE GENOMIC DNA]</scope>
    <source>
        <strain evidence="1 2">BCM23-1</strain>
    </source>
</reference>
<dbReference type="AlphaFoldDB" id="A0A6N8CNX2"/>
<gene>
    <name evidence="1" type="ORF">GMB86_07290</name>
</gene>
<dbReference type="Proteomes" id="UP000440978">
    <property type="component" value="Unassembled WGS sequence"/>
</dbReference>
<dbReference type="GO" id="GO:0005737">
    <property type="term" value="C:cytoplasm"/>
    <property type="evidence" value="ECO:0007669"/>
    <property type="project" value="TreeGrafter"/>
</dbReference>
<evidence type="ECO:0000313" key="1">
    <source>
        <dbReference type="EMBL" id="MTT31812.1"/>
    </source>
</evidence>
<accession>A0A6N8CNX2</accession>
<dbReference type="PANTHER" id="PTHR13812:SF19">
    <property type="entry name" value="KETIMINE REDUCTASE MU-CRYSTALLIN"/>
    <property type="match status" value="1"/>
</dbReference>
<keyword evidence="2" id="KW-1185">Reference proteome</keyword>
<dbReference type="SUPFAM" id="SSF51735">
    <property type="entry name" value="NAD(P)-binding Rossmann-fold domains"/>
    <property type="match status" value="1"/>
</dbReference>
<sequence length="326" mass="36319">MIFLSEQDILSAVTIQEMMDTMELAYLAYENQAYLMPIRTQVSNQESDSLLFMPCFSKDAFGSKIVTVFPNNSIKKMPTTQGLMILNDSQTGEVLSIMNGTSLTALRTGALGGVAIRYLGHPKAKSIGLIGTGMQGKYQLMAALAARDISDIYLYNRTQEKLFDFIEDLKQHIKKEIHIHPVENQSELISQSDIIITATTSSTPVLPDDKDLLRHKLFIGIGSYQPSMQEFPKAIYNLIDHLYIDTKDAIKESGDIINPISDGLIERDQIIPFSKRVAGKQIVTDEEAEHQTFAFKSVGMALFDVFAAEKIYKNAIGQKLGQIVLI</sequence>
<dbReference type="PANTHER" id="PTHR13812">
    <property type="entry name" value="KETIMINE REDUCTASE MU-CRYSTALLIN"/>
    <property type="match status" value="1"/>
</dbReference>
<comment type="caution">
    <text evidence="1">The sequence shown here is derived from an EMBL/GenBank/DDBJ whole genome shotgun (WGS) entry which is preliminary data.</text>
</comment>
<dbReference type="InterPro" id="IPR023401">
    <property type="entry name" value="ODC_N"/>
</dbReference>
<protein>
    <submittedName>
        <fullName evidence="1">Ornithine cyclodeaminase family protein</fullName>
    </submittedName>
</protein>
<dbReference type="EMBL" id="WNHB01000009">
    <property type="protein sequence ID" value="MTT31812.1"/>
    <property type="molecule type" value="Genomic_DNA"/>
</dbReference>
<dbReference type="InterPro" id="IPR036291">
    <property type="entry name" value="NAD(P)-bd_dom_sf"/>
</dbReference>
<organism evidence="1 2">
    <name type="scientific">Terrilactibacillus tamarindi</name>
    <dbReference type="NCBI Taxonomy" id="2599694"/>
    <lineage>
        <taxon>Bacteria</taxon>
        <taxon>Bacillati</taxon>
        <taxon>Bacillota</taxon>
        <taxon>Bacilli</taxon>
        <taxon>Bacillales</taxon>
        <taxon>Bacillaceae</taxon>
        <taxon>Terrilactibacillus</taxon>
    </lineage>
</organism>
<dbReference type="Gene3D" id="3.30.1780.10">
    <property type="entry name" value="ornithine cyclodeaminase, domain 1"/>
    <property type="match status" value="1"/>
</dbReference>
<dbReference type="Pfam" id="PF02423">
    <property type="entry name" value="OCD_Mu_crystall"/>
    <property type="match status" value="1"/>
</dbReference>
<name>A0A6N8CNX2_9BACI</name>
<dbReference type="InterPro" id="IPR003462">
    <property type="entry name" value="ODC_Mu_crystall"/>
</dbReference>
<dbReference type="PIRSF" id="PIRSF001439">
    <property type="entry name" value="CryM"/>
    <property type="match status" value="1"/>
</dbReference>
<dbReference type="OrthoDB" id="9792005at2"/>
<dbReference type="RefSeq" id="WP_155218218.1">
    <property type="nucleotide sequence ID" value="NZ_WNHB01000009.1"/>
</dbReference>
<dbReference type="Gene3D" id="3.40.50.720">
    <property type="entry name" value="NAD(P)-binding Rossmann-like Domain"/>
    <property type="match status" value="1"/>
</dbReference>
<proteinExistence type="predicted"/>